<evidence type="ECO:0000256" key="11">
    <source>
        <dbReference type="PROSITE-ProRule" id="PRU00560"/>
    </source>
</evidence>
<comment type="caution">
    <text evidence="14">The sequence shown here is derived from an EMBL/GenBank/DDBJ whole genome shotgun (WGS) entry which is preliminary data.</text>
</comment>
<evidence type="ECO:0000259" key="12">
    <source>
        <dbReference type="PROSITE" id="PS51198"/>
    </source>
</evidence>
<feature type="domain" description="UvrD-like helicase ATP-binding" evidence="12">
    <location>
        <begin position="7"/>
        <end position="281"/>
    </location>
</feature>
<dbReference type="GO" id="GO:0009314">
    <property type="term" value="P:response to radiation"/>
    <property type="evidence" value="ECO:0007669"/>
    <property type="project" value="UniProtKB-ARBA"/>
</dbReference>
<keyword evidence="5 11" id="KW-0067">ATP-binding</keyword>
<evidence type="ECO:0000313" key="15">
    <source>
        <dbReference type="Proteomes" id="UP000230580"/>
    </source>
</evidence>
<dbReference type="FunFam" id="1.10.10.160:FF:000001">
    <property type="entry name" value="ATP-dependent DNA helicase"/>
    <property type="match status" value="1"/>
</dbReference>
<comment type="catalytic activity">
    <reaction evidence="8">
        <text>Couples ATP hydrolysis with the unwinding of duplex DNA by translocating in the 3'-5' direction.</text>
        <dbReference type="EC" id="5.6.2.4"/>
    </reaction>
</comment>
<dbReference type="GO" id="GO:0003677">
    <property type="term" value="F:DNA binding"/>
    <property type="evidence" value="ECO:0007669"/>
    <property type="project" value="UniProtKB-KW"/>
</dbReference>
<keyword evidence="2 11" id="KW-0547">Nucleotide-binding</keyword>
<evidence type="ECO:0000256" key="2">
    <source>
        <dbReference type="ARBA" id="ARBA00022741"/>
    </source>
</evidence>
<dbReference type="InterPro" id="IPR014016">
    <property type="entry name" value="UvrD-like_ATP-bd"/>
</dbReference>
<evidence type="ECO:0000256" key="8">
    <source>
        <dbReference type="ARBA" id="ARBA00034617"/>
    </source>
</evidence>
<dbReference type="GO" id="GO:0016887">
    <property type="term" value="F:ATP hydrolysis activity"/>
    <property type="evidence" value="ECO:0007669"/>
    <property type="project" value="RHEA"/>
</dbReference>
<feature type="binding site" evidence="11">
    <location>
        <begin position="28"/>
        <end position="35"/>
    </location>
    <ligand>
        <name>ATP</name>
        <dbReference type="ChEBI" id="CHEBI:30616"/>
    </ligand>
</feature>
<gene>
    <name evidence="14" type="ORF">CO048_00805</name>
</gene>
<evidence type="ECO:0000259" key="13">
    <source>
        <dbReference type="PROSITE" id="PS51217"/>
    </source>
</evidence>
<dbReference type="GO" id="GO:0033202">
    <property type="term" value="C:DNA helicase complex"/>
    <property type="evidence" value="ECO:0007669"/>
    <property type="project" value="TreeGrafter"/>
</dbReference>
<keyword evidence="3 11" id="KW-0378">Hydrolase</keyword>
<proteinExistence type="inferred from homology"/>
<dbReference type="Pfam" id="PF00580">
    <property type="entry name" value="UvrD-helicase"/>
    <property type="match status" value="1"/>
</dbReference>
<dbReference type="CDD" id="cd17932">
    <property type="entry name" value="DEXQc_UvrD"/>
    <property type="match status" value="1"/>
</dbReference>
<dbReference type="GO" id="GO:0043138">
    <property type="term" value="F:3'-5' DNA helicase activity"/>
    <property type="evidence" value="ECO:0007669"/>
    <property type="project" value="UniProtKB-EC"/>
</dbReference>
<comment type="catalytic activity">
    <reaction evidence="10">
        <text>ATP + H2O = ADP + phosphate + H(+)</text>
        <dbReference type="Rhea" id="RHEA:13065"/>
        <dbReference type="ChEBI" id="CHEBI:15377"/>
        <dbReference type="ChEBI" id="CHEBI:15378"/>
        <dbReference type="ChEBI" id="CHEBI:30616"/>
        <dbReference type="ChEBI" id="CHEBI:43474"/>
        <dbReference type="ChEBI" id="CHEBI:456216"/>
        <dbReference type="EC" id="5.6.2.4"/>
    </reaction>
</comment>
<evidence type="ECO:0000313" key="14">
    <source>
        <dbReference type="EMBL" id="PJC34282.1"/>
    </source>
</evidence>
<feature type="domain" description="UvrD-like helicase C-terminal" evidence="13">
    <location>
        <begin position="282"/>
        <end position="512"/>
    </location>
</feature>
<evidence type="ECO:0000256" key="4">
    <source>
        <dbReference type="ARBA" id="ARBA00022806"/>
    </source>
</evidence>
<dbReference type="Gene3D" id="1.10.486.10">
    <property type="entry name" value="PCRA, domain 4"/>
    <property type="match status" value="2"/>
</dbReference>
<dbReference type="Gene3D" id="3.40.50.300">
    <property type="entry name" value="P-loop containing nucleotide triphosphate hydrolases"/>
    <property type="match status" value="3"/>
</dbReference>
<name>A0A2M8F4S5_9BACT</name>
<dbReference type="Gene3D" id="1.10.10.160">
    <property type="match status" value="1"/>
</dbReference>
<dbReference type="Proteomes" id="UP000230580">
    <property type="component" value="Unassembled WGS sequence"/>
</dbReference>
<dbReference type="SUPFAM" id="SSF52540">
    <property type="entry name" value="P-loop containing nucleoside triphosphate hydrolases"/>
    <property type="match status" value="1"/>
</dbReference>
<dbReference type="EMBL" id="PFRZ01000009">
    <property type="protein sequence ID" value="PJC34282.1"/>
    <property type="molecule type" value="Genomic_DNA"/>
</dbReference>
<evidence type="ECO:0000256" key="10">
    <source>
        <dbReference type="ARBA" id="ARBA00048988"/>
    </source>
</evidence>
<keyword evidence="7" id="KW-0413">Isomerase</keyword>
<accession>A0A2M8F4S5</accession>
<dbReference type="PROSITE" id="PS51217">
    <property type="entry name" value="UVRD_HELICASE_CTER"/>
    <property type="match status" value="1"/>
</dbReference>
<dbReference type="CDD" id="cd18807">
    <property type="entry name" value="SF1_C_UvrD"/>
    <property type="match status" value="1"/>
</dbReference>
<evidence type="ECO:0000256" key="6">
    <source>
        <dbReference type="ARBA" id="ARBA00023125"/>
    </source>
</evidence>
<dbReference type="GO" id="GO:0005524">
    <property type="term" value="F:ATP binding"/>
    <property type="evidence" value="ECO:0007669"/>
    <property type="project" value="UniProtKB-UniRule"/>
</dbReference>
<dbReference type="AlphaFoldDB" id="A0A2M8F4S5"/>
<dbReference type="InterPro" id="IPR014017">
    <property type="entry name" value="DNA_helicase_UvrD-like_C"/>
</dbReference>
<reference evidence="15" key="1">
    <citation type="submission" date="2017-09" db="EMBL/GenBank/DDBJ databases">
        <title>Depth-based differentiation of microbial function through sediment-hosted aquifers and enrichment of novel symbionts in the deep terrestrial subsurface.</title>
        <authorList>
            <person name="Probst A.J."/>
            <person name="Ladd B."/>
            <person name="Jarett J.K."/>
            <person name="Geller-Mcgrath D.E."/>
            <person name="Sieber C.M.K."/>
            <person name="Emerson J.B."/>
            <person name="Anantharaman K."/>
            <person name="Thomas B.C."/>
            <person name="Malmstrom R."/>
            <person name="Stieglmeier M."/>
            <person name="Klingl A."/>
            <person name="Woyke T."/>
            <person name="Ryan C.M."/>
            <person name="Banfield J.F."/>
        </authorList>
    </citation>
    <scope>NUCLEOTIDE SEQUENCE [LARGE SCALE GENOMIC DNA]</scope>
</reference>
<sequence length="583" mass="68028">MSVDIFTHLNPQQKEAVLYYKGSSIILAGAGSGKTRVLIAKVINLIQNLYINPKSILMITFTNKAAGEMKERIGLRYCLGYIGTFHSFCARVLRVDGLFVGLKKNFLIYDEEDQIALIKAVLKKVQLNKKYTPSYFLNRISAAKNQLIGPEKYLEVFSDYASADTATIYQGYQKELKENNALDFDDLINVTIRLFTKNKQILDKYQEKYRYILVDEFQDTNYVQYFLTKLLGQKYKNVTVVGDFSQSIYSWRGAEIRNLEKFKSDFPKTKIFYLEKNYRSSQTILDFAYQVISKNQTHPILSLYTDKKGGEEVIFYEAATEEDEGIYVANSISDLKDKYRLDEMAILYRTNAQSRAIEEVFLHFGIPYVLIGGTRFYERKEIKDVLSYLRLLINPVDKLSKERTIKLGKTRWEKFKKYYEENKDSVVKKNTDKIIEEIFQATDYLKIYDPEVEEDYSRLENIKELKSVAIAFPSLGEFLEQVALVESEYFEGEKNSKNKNGIRLMTLHQAKGLEFPIVFVVGVEEGILPHSRSMDDLYSLEEERRLFYVGITRAKERLYITYTRQRFIFGTRNYSAKSRFLEE</sequence>
<evidence type="ECO:0000256" key="5">
    <source>
        <dbReference type="ARBA" id="ARBA00022840"/>
    </source>
</evidence>
<organism evidence="14 15">
    <name type="scientific">Candidatus Roizmanbacteria bacterium CG_4_9_14_0_2_um_filter_35_15</name>
    <dbReference type="NCBI Taxonomy" id="1974836"/>
    <lineage>
        <taxon>Bacteria</taxon>
        <taxon>Candidatus Roizmaniibacteriota</taxon>
    </lineage>
</organism>
<evidence type="ECO:0000256" key="1">
    <source>
        <dbReference type="ARBA" id="ARBA00009922"/>
    </source>
</evidence>
<dbReference type="PROSITE" id="PS51198">
    <property type="entry name" value="UVRD_HELICASE_ATP_BIND"/>
    <property type="match status" value="1"/>
</dbReference>
<evidence type="ECO:0000256" key="3">
    <source>
        <dbReference type="ARBA" id="ARBA00022801"/>
    </source>
</evidence>
<keyword evidence="4 11" id="KW-0347">Helicase</keyword>
<dbReference type="PANTHER" id="PTHR11070">
    <property type="entry name" value="UVRD / RECB / PCRA DNA HELICASE FAMILY MEMBER"/>
    <property type="match status" value="1"/>
</dbReference>
<comment type="similarity">
    <text evidence="1">Belongs to the helicase family. UvrD subfamily.</text>
</comment>
<dbReference type="InterPro" id="IPR000212">
    <property type="entry name" value="DNA_helicase_UvrD/REP"/>
</dbReference>
<evidence type="ECO:0000256" key="9">
    <source>
        <dbReference type="ARBA" id="ARBA00034808"/>
    </source>
</evidence>
<dbReference type="PANTHER" id="PTHR11070:SF2">
    <property type="entry name" value="ATP-DEPENDENT DNA HELICASE SRS2"/>
    <property type="match status" value="1"/>
</dbReference>
<evidence type="ECO:0000256" key="7">
    <source>
        <dbReference type="ARBA" id="ARBA00023235"/>
    </source>
</evidence>
<dbReference type="Pfam" id="PF13361">
    <property type="entry name" value="UvrD_C"/>
    <property type="match status" value="1"/>
</dbReference>
<dbReference type="EC" id="5.6.2.4" evidence="9"/>
<keyword evidence="6" id="KW-0238">DNA-binding</keyword>
<dbReference type="GO" id="GO:0000725">
    <property type="term" value="P:recombinational repair"/>
    <property type="evidence" value="ECO:0007669"/>
    <property type="project" value="TreeGrafter"/>
</dbReference>
<dbReference type="InterPro" id="IPR013986">
    <property type="entry name" value="DExx_box_DNA_helicase_dom_sf"/>
</dbReference>
<protein>
    <recommendedName>
        <fullName evidence="9">DNA 3'-5' helicase</fullName>
        <ecNumber evidence="9">5.6.2.4</ecNumber>
    </recommendedName>
</protein>
<dbReference type="InterPro" id="IPR027417">
    <property type="entry name" value="P-loop_NTPase"/>
</dbReference>
<dbReference type="GO" id="GO:0005829">
    <property type="term" value="C:cytosol"/>
    <property type="evidence" value="ECO:0007669"/>
    <property type="project" value="TreeGrafter"/>
</dbReference>